<protein>
    <submittedName>
        <fullName evidence="1">Uncharacterized protein</fullName>
    </submittedName>
</protein>
<name>A0AA92C396_RHIRH</name>
<organism evidence="1 2">
    <name type="scientific">Rhizobium rhizogenes</name>
    <name type="common">Agrobacterium rhizogenes</name>
    <dbReference type="NCBI Taxonomy" id="359"/>
    <lineage>
        <taxon>Bacteria</taxon>
        <taxon>Pseudomonadati</taxon>
        <taxon>Pseudomonadota</taxon>
        <taxon>Alphaproteobacteria</taxon>
        <taxon>Hyphomicrobiales</taxon>
        <taxon>Rhizobiaceae</taxon>
        <taxon>Rhizobium/Agrobacterium group</taxon>
        <taxon>Rhizobium</taxon>
    </lineage>
</organism>
<dbReference type="RefSeq" id="WP_112955689.1">
    <property type="nucleotide sequence ID" value="NZ_QDFR01000003.1"/>
</dbReference>
<gene>
    <name evidence="1" type="ORF">DC430_12210</name>
</gene>
<dbReference type="EMBL" id="QDFR01000003">
    <property type="protein sequence ID" value="PVE54009.1"/>
    <property type="molecule type" value="Genomic_DNA"/>
</dbReference>
<dbReference type="Proteomes" id="UP000244335">
    <property type="component" value="Unassembled WGS sequence"/>
</dbReference>
<sequence length="329" mass="36771">MKSVLGGALEYSVIRRMTEEFKPDVLKTSHPYYRSLQRSVPENSFSRAATILAISDNARLPAVDWSSGMLGDAAPSTDNLGWTAFQGSGMWEPLWTEFVKRAIDAKAFTQDIHQHLTAVDPIAGQTDDSEQLQDFAVHHLMRLLLQVEASNGGDIRLFLPQKDEQALMQLSEFAATCSEGVPVYLPDFQTVRNDPEGRSVTLLAFDPPDVLSLIPAREDSAVRKYAEQVSGLWEIADPIERERNAVHAMREVVKADQVRSRAARAFEAVAWGLKPLSWLGVPLVGAISDTRDVAAVAANRERTARNWLLIRTRMQDISLHDYLKRTENM</sequence>
<reference evidence="1 2" key="1">
    <citation type="submission" date="2018-04" db="EMBL/GenBank/DDBJ databases">
        <authorList>
            <person name="Hagen T."/>
        </authorList>
    </citation>
    <scope>NUCLEOTIDE SEQUENCE [LARGE SCALE GENOMIC DNA]</scope>
    <source>
        <strain evidence="1 2">TPD7009</strain>
    </source>
</reference>
<proteinExistence type="predicted"/>
<evidence type="ECO:0000313" key="2">
    <source>
        <dbReference type="Proteomes" id="UP000244335"/>
    </source>
</evidence>
<evidence type="ECO:0000313" key="1">
    <source>
        <dbReference type="EMBL" id="PVE54009.1"/>
    </source>
</evidence>
<accession>A0AA92C396</accession>
<dbReference type="AlphaFoldDB" id="A0AA92C396"/>
<comment type="caution">
    <text evidence="1">The sequence shown here is derived from an EMBL/GenBank/DDBJ whole genome shotgun (WGS) entry which is preliminary data.</text>
</comment>